<accession>A0A089NVU4</accession>
<protein>
    <submittedName>
        <fullName evidence="2">NAD-dependent epimerase/dehydratase</fullName>
        <ecNumber evidence="2">5.1.3.2</ecNumber>
    </submittedName>
</protein>
<dbReference type="InterPro" id="IPR001509">
    <property type="entry name" value="Epimerase_deHydtase"/>
</dbReference>
<dbReference type="KEGG" id="mor:MOC_3757"/>
<dbReference type="SUPFAM" id="SSF51735">
    <property type="entry name" value="NAD(P)-binding Rossmann-fold domains"/>
    <property type="match status" value="1"/>
</dbReference>
<dbReference type="PANTHER" id="PTHR43245">
    <property type="entry name" value="BIFUNCTIONAL POLYMYXIN RESISTANCE PROTEIN ARNA"/>
    <property type="match status" value="1"/>
</dbReference>
<dbReference type="Pfam" id="PF01370">
    <property type="entry name" value="Epimerase"/>
    <property type="match status" value="1"/>
</dbReference>
<dbReference type="EC" id="5.1.3.2" evidence="2"/>
<dbReference type="STRING" id="693986.MOC_3757"/>
<dbReference type="RefSeq" id="WP_158498462.1">
    <property type="nucleotide sequence ID" value="NZ_CP003811.1"/>
</dbReference>
<keyword evidence="2" id="KW-0413">Isomerase</keyword>
<dbReference type="HOGENOM" id="CLU_007383_1_0_5"/>
<dbReference type="InterPro" id="IPR050177">
    <property type="entry name" value="Lipid_A_modif_metabolic_enz"/>
</dbReference>
<dbReference type="InterPro" id="IPR036291">
    <property type="entry name" value="NAD(P)-bd_dom_sf"/>
</dbReference>
<dbReference type="EMBL" id="CP003811">
    <property type="protein sequence ID" value="AIQ91512.1"/>
    <property type="molecule type" value="Genomic_DNA"/>
</dbReference>
<dbReference type="AlphaFoldDB" id="A0A089NVU4"/>
<evidence type="ECO:0000313" key="3">
    <source>
        <dbReference type="Proteomes" id="UP000029492"/>
    </source>
</evidence>
<gene>
    <name evidence="2" type="ORF">MOC_3757</name>
</gene>
<dbReference type="eggNOG" id="COG0451">
    <property type="taxonomic scope" value="Bacteria"/>
</dbReference>
<sequence>MQKTVAVTGAAGYIGSVLVAQLLNVGYRVRAIDAFFFGHQSLRNLQDHPAMEILRCDIRNYPPGVFDDCDIVVDLAALSNDPSGDLDAELTRSINEQGRIASVMLAERAGVKRYLFASSCAVYGEHIGSDVSEDSTLRPLTLYAETCAKAEEVVLSRNRSDFTTVSLRNGTVFGLSPRMRFDLVVNKMALDAYELGCISVVGNGAQWRPLIHVEDVARAFLLTLDAPDRSIAGQVFNIGRENCQISEIAYQVWLASEAAPAISYLGVGEDRRNYRVSFAKAEKGLAFRAHRSIGCAVSDVQKALRDGRAGNAPCCHTVEWYRSLLATKGTGLGFGPRHVSGNMTAIR</sequence>
<name>A0A089NVU4_9HYPH</name>
<dbReference type="PANTHER" id="PTHR43245:SF23">
    <property type="entry name" value="NAD(P)-BINDING DOMAIN-CONTAINING PROTEIN"/>
    <property type="match status" value="1"/>
</dbReference>
<proteinExistence type="predicted"/>
<dbReference type="Proteomes" id="UP000029492">
    <property type="component" value="Chromosome"/>
</dbReference>
<evidence type="ECO:0000313" key="2">
    <source>
        <dbReference type="EMBL" id="AIQ91512.1"/>
    </source>
</evidence>
<organism evidence="2 3">
    <name type="scientific">Methylobacterium oryzae CBMB20</name>
    <dbReference type="NCBI Taxonomy" id="693986"/>
    <lineage>
        <taxon>Bacteria</taxon>
        <taxon>Pseudomonadati</taxon>
        <taxon>Pseudomonadota</taxon>
        <taxon>Alphaproteobacteria</taxon>
        <taxon>Hyphomicrobiales</taxon>
        <taxon>Methylobacteriaceae</taxon>
        <taxon>Methylobacterium</taxon>
    </lineage>
</organism>
<dbReference type="Gene3D" id="3.40.50.720">
    <property type="entry name" value="NAD(P)-binding Rossmann-like Domain"/>
    <property type="match status" value="1"/>
</dbReference>
<dbReference type="CDD" id="cd08946">
    <property type="entry name" value="SDR_e"/>
    <property type="match status" value="1"/>
</dbReference>
<evidence type="ECO:0000259" key="1">
    <source>
        <dbReference type="Pfam" id="PF01370"/>
    </source>
</evidence>
<keyword evidence="3" id="KW-1185">Reference proteome</keyword>
<reference evidence="2 3" key="1">
    <citation type="journal article" date="2014" name="PLoS ONE">
        <title>Genome Information of Methylobacterium oryzae, a Plant-Probiotic Methylotroph in the Phyllosphere.</title>
        <authorList>
            <person name="Kwak M.J."/>
            <person name="Jeong H."/>
            <person name="Madhaiyan M."/>
            <person name="Lee Y."/>
            <person name="Sa T.M."/>
            <person name="Oh T.K."/>
            <person name="Kim J.F."/>
        </authorList>
    </citation>
    <scope>NUCLEOTIDE SEQUENCE [LARGE SCALE GENOMIC DNA]</scope>
    <source>
        <strain evidence="2 3">CBMB20</strain>
    </source>
</reference>
<dbReference type="GO" id="GO:0003978">
    <property type="term" value="F:UDP-glucose 4-epimerase activity"/>
    <property type="evidence" value="ECO:0007669"/>
    <property type="project" value="UniProtKB-EC"/>
</dbReference>
<feature type="domain" description="NAD-dependent epimerase/dehydratase" evidence="1">
    <location>
        <begin position="5"/>
        <end position="239"/>
    </location>
</feature>